<name>A0A2P6TX30_CHLSO</name>
<dbReference type="InterPro" id="IPR033471">
    <property type="entry name" value="DIRP"/>
</dbReference>
<dbReference type="PANTHER" id="PTHR21689:SF2">
    <property type="entry name" value="PROTEIN LIN-9 HOMOLOG"/>
    <property type="match status" value="1"/>
</dbReference>
<sequence>MSGAGEGWSAKEAAAFHEAFTTHGQEFDKIAAACGKTAEECEVLYRRQHAYLSIPVSLQSAQAFAAMVEAAQKDEPVKEEPPASQQRSRSLAPGEDGGEASGAAGSRRHDSSGEEGEEQEEDEEPGLAAGRARRTPKRGGLLSPGGRGRRTPVSGAKRGRAGGEDIYEFYDDGGSRAAARGLDFGSRGGRRRQDTDEAKGIDALLALAVAGEESLGDGLDSEEEAAPARKKAARRTPQRRRHVAADDEESEEELADAGAMDDQADEDFAPRQRRTPYSTPAKGRLPRPGSAHATPRRSGSRGGPSGVLPGPSPGLGLRGLSPYMLGPGLEGGDMMDLGLGDLGYIASPGFQQFAHGFAPSPQNPMPRLRRRKSLPERVPAVVASPIKTLFTRRSSLAGGPALMSSFGFPGAGGTEEGSAAAAAAAAAGGAPPPQSAAEAALRHCLQQPKTQRWAAAEFCCSALDRPFFMFNPLAGLLTALGLGEDAQLTRKEWSLLRASLGKPRRLSLKFLKEERARLEHWREGCRQQYQSGAAALADPGVADHLPRPLAVGQRVVARHPTTRQLHDGQVLTAAHNCYRVQFDRQELGVELVRDTDVMPAEPAENLPPALLRGRLLLNGRQIINGQPVRPFPPRLPLPTPGLPAALAAAAATPLAGVQAALPPGSAQPDSAGAAAGAAGQQQAGQQAQQQQQAKAADAKALAELVVGLDKKEALLLQLRSMNDEAAAGMHADPAAPGRGAAPQFVTAYANVVLQLKDVNEKVQEQLESLDRPSSSGEAAGGAGTAPAQLGAGLPADAVLQVQTPEALSESALAEARAIIATCRRKLAESAAEAGSPQPDAAAGEAVAAGGGAPEGAAAAASGSQGGAGASPSGSQQADFWATAEGQRLGSLIEGCVHSLVLLQQGAANMVLPPTALTAALDGALAAVRPRSAANQQLFEEIQEAMQGLKLQIAS</sequence>
<dbReference type="Pfam" id="PF06584">
    <property type="entry name" value="DIRP"/>
    <property type="match status" value="1"/>
</dbReference>
<dbReference type="GO" id="GO:0003677">
    <property type="term" value="F:DNA binding"/>
    <property type="evidence" value="ECO:0007669"/>
    <property type="project" value="TreeGrafter"/>
</dbReference>
<comment type="caution">
    <text evidence="5">The sequence shown here is derived from an EMBL/GenBank/DDBJ whole genome shotgun (WGS) entry which is preliminary data.</text>
</comment>
<gene>
    <name evidence="5" type="ORF">C2E21_3137</name>
</gene>
<dbReference type="InterPro" id="IPR010561">
    <property type="entry name" value="LIN-9/ALY1"/>
</dbReference>
<feature type="region of interest" description="Disordered" evidence="3">
    <location>
        <begin position="830"/>
        <end position="875"/>
    </location>
</feature>
<dbReference type="GO" id="GO:0051726">
    <property type="term" value="P:regulation of cell cycle"/>
    <property type="evidence" value="ECO:0007669"/>
    <property type="project" value="TreeGrafter"/>
</dbReference>
<feature type="region of interest" description="Disordered" evidence="3">
    <location>
        <begin position="213"/>
        <end position="314"/>
    </location>
</feature>
<feature type="domain" description="DIRP" evidence="4">
    <location>
        <begin position="461"/>
        <end position="561"/>
    </location>
</feature>
<evidence type="ECO:0000313" key="5">
    <source>
        <dbReference type="EMBL" id="PRW58618.1"/>
    </source>
</evidence>
<dbReference type="PANTHER" id="PTHR21689">
    <property type="entry name" value="LIN-9"/>
    <property type="match status" value="1"/>
</dbReference>
<protein>
    <submittedName>
        <fullName evidence="5">ALWAYS EARLY 3</fullName>
    </submittedName>
</protein>
<dbReference type="OrthoDB" id="514322at2759"/>
<feature type="region of interest" description="Disordered" evidence="3">
    <location>
        <begin position="660"/>
        <end position="691"/>
    </location>
</feature>
<dbReference type="SMART" id="SM01135">
    <property type="entry name" value="DIRP"/>
    <property type="match status" value="1"/>
</dbReference>
<feature type="compositionally biased region" description="Acidic residues" evidence="3">
    <location>
        <begin position="246"/>
        <end position="255"/>
    </location>
</feature>
<feature type="region of interest" description="Disordered" evidence="3">
    <location>
        <begin position="764"/>
        <end position="787"/>
    </location>
</feature>
<dbReference type="GO" id="GO:0017053">
    <property type="term" value="C:transcription repressor complex"/>
    <property type="evidence" value="ECO:0007669"/>
    <property type="project" value="InterPro"/>
</dbReference>
<evidence type="ECO:0000259" key="4">
    <source>
        <dbReference type="SMART" id="SM01135"/>
    </source>
</evidence>
<evidence type="ECO:0000256" key="3">
    <source>
        <dbReference type="SAM" id="MobiDB-lite"/>
    </source>
</evidence>
<organism evidence="5 6">
    <name type="scientific">Chlorella sorokiniana</name>
    <name type="common">Freshwater green alga</name>
    <dbReference type="NCBI Taxonomy" id="3076"/>
    <lineage>
        <taxon>Eukaryota</taxon>
        <taxon>Viridiplantae</taxon>
        <taxon>Chlorophyta</taxon>
        <taxon>core chlorophytes</taxon>
        <taxon>Trebouxiophyceae</taxon>
        <taxon>Chlorellales</taxon>
        <taxon>Chlorellaceae</taxon>
        <taxon>Chlorella clade</taxon>
        <taxon>Chlorella</taxon>
    </lineage>
</organism>
<comment type="subcellular location">
    <subcellularLocation>
        <location evidence="1">Nucleus</location>
    </subcellularLocation>
</comment>
<keyword evidence="2" id="KW-0539">Nucleus</keyword>
<proteinExistence type="predicted"/>
<reference evidence="5 6" key="1">
    <citation type="journal article" date="2018" name="Plant J.">
        <title>Genome sequences of Chlorella sorokiniana UTEX 1602 and Micractinium conductrix SAG 241.80: implications to maltose excretion by a green alga.</title>
        <authorList>
            <person name="Arriola M.B."/>
            <person name="Velmurugan N."/>
            <person name="Zhang Y."/>
            <person name="Plunkett M.H."/>
            <person name="Hondzo H."/>
            <person name="Barney B.M."/>
        </authorList>
    </citation>
    <scope>NUCLEOTIDE SEQUENCE [LARGE SCALE GENOMIC DNA]</scope>
    <source>
        <strain evidence="6">UTEX 1602</strain>
    </source>
</reference>
<dbReference type="GO" id="GO:0006357">
    <property type="term" value="P:regulation of transcription by RNA polymerase II"/>
    <property type="evidence" value="ECO:0007669"/>
    <property type="project" value="TreeGrafter"/>
</dbReference>
<dbReference type="GO" id="GO:0005654">
    <property type="term" value="C:nucleoplasm"/>
    <property type="evidence" value="ECO:0007669"/>
    <property type="project" value="TreeGrafter"/>
</dbReference>
<keyword evidence="6" id="KW-1185">Reference proteome</keyword>
<feature type="region of interest" description="Disordered" evidence="3">
    <location>
        <begin position="72"/>
        <end position="197"/>
    </location>
</feature>
<dbReference type="GO" id="GO:0006351">
    <property type="term" value="P:DNA-templated transcription"/>
    <property type="evidence" value="ECO:0007669"/>
    <property type="project" value="InterPro"/>
</dbReference>
<dbReference type="AlphaFoldDB" id="A0A2P6TX30"/>
<dbReference type="STRING" id="3076.A0A2P6TX30"/>
<dbReference type="EMBL" id="LHPG02000005">
    <property type="protein sequence ID" value="PRW58618.1"/>
    <property type="molecule type" value="Genomic_DNA"/>
</dbReference>
<feature type="compositionally biased region" description="Basic residues" evidence="3">
    <location>
        <begin position="228"/>
        <end position="242"/>
    </location>
</feature>
<evidence type="ECO:0000313" key="6">
    <source>
        <dbReference type="Proteomes" id="UP000239899"/>
    </source>
</evidence>
<feature type="compositionally biased region" description="Basic and acidic residues" evidence="3">
    <location>
        <begin position="72"/>
        <end position="81"/>
    </location>
</feature>
<feature type="compositionally biased region" description="Acidic residues" evidence="3">
    <location>
        <begin position="113"/>
        <end position="125"/>
    </location>
</feature>
<evidence type="ECO:0000256" key="1">
    <source>
        <dbReference type="ARBA" id="ARBA00004123"/>
    </source>
</evidence>
<accession>A0A2P6TX30</accession>
<evidence type="ECO:0000256" key="2">
    <source>
        <dbReference type="ARBA" id="ARBA00023242"/>
    </source>
</evidence>
<dbReference type="Proteomes" id="UP000239899">
    <property type="component" value="Unassembled WGS sequence"/>
</dbReference>